<proteinExistence type="predicted"/>
<keyword evidence="2" id="KW-1185">Reference proteome</keyword>
<gene>
    <name evidence="1" type="ORF">HCN08_28620</name>
</gene>
<reference evidence="1 2" key="1">
    <citation type="submission" date="2020-03" db="EMBL/GenBank/DDBJ databases">
        <title>WGS of actinomycetes isolated from Thailand.</title>
        <authorList>
            <person name="Thawai C."/>
        </authorList>
    </citation>
    <scope>NUCLEOTIDE SEQUENCE [LARGE SCALE GENOMIC DNA]</scope>
    <source>
        <strain evidence="1 2">PRB2-1</strain>
    </source>
</reference>
<dbReference type="EMBL" id="JAATEJ010000029">
    <property type="protein sequence ID" value="NJP47337.1"/>
    <property type="molecule type" value="Genomic_DNA"/>
</dbReference>
<accession>A0ABX0ZXC4</accession>
<dbReference type="Pfam" id="PF19534">
    <property type="entry name" value="DUF6059"/>
    <property type="match status" value="1"/>
</dbReference>
<organism evidence="1 2">
    <name type="scientific">Actinacidiphila epipremni</name>
    <dbReference type="NCBI Taxonomy" id="2053013"/>
    <lineage>
        <taxon>Bacteria</taxon>
        <taxon>Bacillati</taxon>
        <taxon>Actinomycetota</taxon>
        <taxon>Actinomycetes</taxon>
        <taxon>Kitasatosporales</taxon>
        <taxon>Streptomycetaceae</taxon>
        <taxon>Actinacidiphila</taxon>
    </lineage>
</organism>
<dbReference type="Proteomes" id="UP000734511">
    <property type="component" value="Unassembled WGS sequence"/>
</dbReference>
<evidence type="ECO:0000313" key="1">
    <source>
        <dbReference type="EMBL" id="NJP47337.1"/>
    </source>
</evidence>
<sequence length="78" mass="8661">MRRISRWLLGQLVEGLSSLGRFWFHLPDPTGAYPELLFAPDAAGPPAGHPERLCREIPLTRTELMLMAELDGFGDGGR</sequence>
<name>A0ABX0ZXC4_9ACTN</name>
<dbReference type="RefSeq" id="WP_167986180.1">
    <property type="nucleotide sequence ID" value="NZ_JAATEJ010000029.1"/>
</dbReference>
<comment type="caution">
    <text evidence="1">The sequence shown here is derived from an EMBL/GenBank/DDBJ whole genome shotgun (WGS) entry which is preliminary data.</text>
</comment>
<evidence type="ECO:0000313" key="2">
    <source>
        <dbReference type="Proteomes" id="UP000734511"/>
    </source>
</evidence>
<protein>
    <submittedName>
        <fullName evidence="1">Uncharacterized protein</fullName>
    </submittedName>
</protein>
<dbReference type="InterPro" id="IPR045701">
    <property type="entry name" value="DUF6059"/>
</dbReference>